<proteinExistence type="predicted"/>
<accession>A0A0X3VG11</accession>
<dbReference type="Gene3D" id="3.40.1000.10">
    <property type="entry name" value="Mog1/PsbP, alpha/beta/alpha sandwich"/>
    <property type="match status" value="1"/>
</dbReference>
<dbReference type="Proteomes" id="UP000053923">
    <property type="component" value="Unassembled WGS sequence"/>
</dbReference>
<organism evidence="1 2">
    <name type="scientific">Streptomyces regalis</name>
    <dbReference type="NCBI Taxonomy" id="68262"/>
    <lineage>
        <taxon>Bacteria</taxon>
        <taxon>Bacillati</taxon>
        <taxon>Actinomycetota</taxon>
        <taxon>Actinomycetes</taxon>
        <taxon>Kitasatosporales</taxon>
        <taxon>Streptomycetaceae</taxon>
        <taxon>Streptomyces</taxon>
    </lineage>
</organism>
<dbReference type="RefSeq" id="WP_062699742.1">
    <property type="nucleotide sequence ID" value="NZ_LLZG01000034.1"/>
</dbReference>
<dbReference type="AlphaFoldDB" id="A0A0X3VG11"/>
<keyword evidence="2" id="KW-1185">Reference proteome</keyword>
<comment type="caution">
    <text evidence="1">The sequence shown here is derived from an EMBL/GenBank/DDBJ whole genome shotgun (WGS) entry which is preliminary data.</text>
</comment>
<evidence type="ECO:0000313" key="1">
    <source>
        <dbReference type="EMBL" id="KUL43608.1"/>
    </source>
</evidence>
<protein>
    <submittedName>
        <fullName evidence="1">Uncharacterized protein</fullName>
    </submittedName>
</protein>
<dbReference type="OrthoDB" id="3686643at2"/>
<evidence type="ECO:0000313" key="2">
    <source>
        <dbReference type="Proteomes" id="UP000053923"/>
    </source>
</evidence>
<name>A0A0X3VG11_9ACTN</name>
<sequence>MPGTLPVPLTIELPQGWQSAPPDEVGAPHAAFVALHMASRGQGFMPNITVTGHTLDGSSSLHSLAEASVRRLRENVGAVDVVKRTEVGTSPAPGLIDAPGIVQNLRIQATVNGQPMELAQSQFILVLENEQRRSERAEIEIALTAKTSQLQDVLEDFQAFISTLRPAAPTPEAPTSED</sequence>
<reference evidence="2" key="1">
    <citation type="submission" date="2015-10" db="EMBL/GenBank/DDBJ databases">
        <authorList>
            <person name="Ju K.-S."/>
            <person name="Doroghazi J.R."/>
            <person name="Metcalf W.W."/>
        </authorList>
    </citation>
    <scope>NUCLEOTIDE SEQUENCE [LARGE SCALE GENOMIC DNA]</scope>
    <source>
        <strain evidence="2">NRRL 3151</strain>
    </source>
</reference>
<gene>
    <name evidence="1" type="ORF">ADL12_07215</name>
</gene>
<dbReference type="EMBL" id="LLZG01000034">
    <property type="protein sequence ID" value="KUL43608.1"/>
    <property type="molecule type" value="Genomic_DNA"/>
</dbReference>